<name>A0A1E1WY74_9ACAR</name>
<sequence length="182" mass="20454">FVNDFQRLTKVDASSGLPKRIDEVANLARKNSIKCCEEDLRLLFEAASMEPTRLRTRHLLTVAVLNVLAYNVREPAAMDFLFVESENDEDGPETPCVTYSGPTLQYTDGLQLTVDKKRLFSVSNAEEGLAALMAAYFIFNIKYPSKAYNTLVAAEWLLFGLQSTSPRMPVTKLLNKVKKIIK</sequence>
<dbReference type="AlphaFoldDB" id="A0A1E1WY74"/>
<feature type="non-terminal residue" evidence="1">
    <location>
        <position position="1"/>
    </location>
</feature>
<dbReference type="EMBL" id="GFAC01007244">
    <property type="protein sequence ID" value="JAT91944.1"/>
    <property type="molecule type" value="mRNA"/>
</dbReference>
<organism evidence="1">
    <name type="scientific">Amblyomma aureolatum</name>
    <dbReference type="NCBI Taxonomy" id="187763"/>
    <lineage>
        <taxon>Eukaryota</taxon>
        <taxon>Metazoa</taxon>
        <taxon>Ecdysozoa</taxon>
        <taxon>Arthropoda</taxon>
        <taxon>Chelicerata</taxon>
        <taxon>Arachnida</taxon>
        <taxon>Acari</taxon>
        <taxon>Parasitiformes</taxon>
        <taxon>Ixodida</taxon>
        <taxon>Ixodoidea</taxon>
        <taxon>Ixodidae</taxon>
        <taxon>Amblyomminae</taxon>
        <taxon>Amblyomma</taxon>
    </lineage>
</organism>
<protein>
    <submittedName>
        <fullName evidence="1">Uncharacterized protein</fullName>
    </submittedName>
</protein>
<evidence type="ECO:0000313" key="1">
    <source>
        <dbReference type="EMBL" id="JAT91944.1"/>
    </source>
</evidence>
<accession>A0A1E1WY74</accession>
<reference evidence="1" key="1">
    <citation type="journal article" date="2017" name="Front. Cell. Infect. Microbiol.">
        <title>The Distinct Transcriptional Response of the Midgut of Amblyomma sculptum and Amblyomma aureolatum Ticks to Rickettsia rickettsii Correlates to Their Differences in Susceptibility to Infection.</title>
        <authorList>
            <person name="Martins L.A."/>
            <person name="Galletti M.F.B.M."/>
            <person name="Ribeiro J.M."/>
            <person name="Fujita A."/>
            <person name="Costa F.B."/>
            <person name="Labruna M.B."/>
            <person name="Daffre S."/>
            <person name="Fogaca A.C."/>
        </authorList>
    </citation>
    <scope>NUCLEOTIDE SEQUENCE</scope>
</reference>
<proteinExistence type="evidence at transcript level"/>